<dbReference type="GO" id="GO:0005886">
    <property type="term" value="C:plasma membrane"/>
    <property type="evidence" value="ECO:0007669"/>
    <property type="project" value="UniProtKB-SubCell"/>
</dbReference>
<dbReference type="GO" id="GO:0055085">
    <property type="term" value="P:transmembrane transport"/>
    <property type="evidence" value="ECO:0007669"/>
    <property type="project" value="InterPro"/>
</dbReference>
<dbReference type="InterPro" id="IPR000515">
    <property type="entry name" value="MetI-like"/>
</dbReference>
<keyword evidence="4" id="KW-1003">Cell membrane</keyword>
<keyword evidence="3 8" id="KW-0813">Transport</keyword>
<sequence>MTVLNAPARQQRLGAWLLIAPAVALVLVFFAYPLVSLIARSFLEPTPGFGQYVEVLSDATSLKILGRTFAVAAQVTAVTLILGYPYAYLMTLVGRRVRTVLMFLVLLPFWSSLMARTFAWIALFHPEGVIVAALRAVGLGDVKLLGTQLGVTIAMVQVLLPFMVLPLYSTMSGIDRRLLDAARSLGASRLRAFTRIYLPLSLPGVFAGSVLLFIMSLGFWVTPRLIGSPQESLIGQLIETRVGKLLDFAGAGAISTVLLVVTLVLLISFSGAVRRSSGALTGGSR</sequence>
<organism evidence="10 11">
    <name type="scientific">Leucobacter chromiisoli</name>
    <dbReference type="NCBI Taxonomy" id="2796471"/>
    <lineage>
        <taxon>Bacteria</taxon>
        <taxon>Bacillati</taxon>
        <taxon>Actinomycetota</taxon>
        <taxon>Actinomycetes</taxon>
        <taxon>Micrococcales</taxon>
        <taxon>Microbacteriaceae</taxon>
        <taxon>Leucobacter</taxon>
    </lineage>
</organism>
<feature type="transmembrane region" description="Helical" evidence="8">
    <location>
        <begin position="196"/>
        <end position="221"/>
    </location>
</feature>
<evidence type="ECO:0000256" key="3">
    <source>
        <dbReference type="ARBA" id="ARBA00022448"/>
    </source>
</evidence>
<feature type="transmembrane region" description="Helical" evidence="8">
    <location>
        <begin position="12"/>
        <end position="35"/>
    </location>
</feature>
<evidence type="ECO:0000256" key="4">
    <source>
        <dbReference type="ARBA" id="ARBA00022475"/>
    </source>
</evidence>
<dbReference type="PROSITE" id="PS50928">
    <property type="entry name" value="ABC_TM1"/>
    <property type="match status" value="1"/>
</dbReference>
<feature type="transmembrane region" description="Helical" evidence="8">
    <location>
        <begin position="100"/>
        <end position="124"/>
    </location>
</feature>
<dbReference type="PANTHER" id="PTHR42929">
    <property type="entry name" value="INNER MEMBRANE ABC TRANSPORTER PERMEASE PROTEIN YDCU-RELATED-RELATED"/>
    <property type="match status" value="1"/>
</dbReference>
<evidence type="ECO:0000313" key="10">
    <source>
        <dbReference type="EMBL" id="MBK0420133.1"/>
    </source>
</evidence>
<feature type="domain" description="ABC transmembrane type-1" evidence="9">
    <location>
        <begin position="65"/>
        <end position="269"/>
    </location>
</feature>
<accession>A0A934Q9R5</accession>
<evidence type="ECO:0000259" key="9">
    <source>
        <dbReference type="PROSITE" id="PS50928"/>
    </source>
</evidence>
<feature type="transmembrane region" description="Helical" evidence="8">
    <location>
        <begin position="144"/>
        <end position="168"/>
    </location>
</feature>
<dbReference type="Gene3D" id="1.10.3720.10">
    <property type="entry name" value="MetI-like"/>
    <property type="match status" value="1"/>
</dbReference>
<comment type="subcellular location">
    <subcellularLocation>
        <location evidence="1 8">Cell membrane</location>
        <topology evidence="1 8">Multi-pass membrane protein</topology>
    </subcellularLocation>
</comment>
<keyword evidence="7 8" id="KW-0472">Membrane</keyword>
<gene>
    <name evidence="10" type="ORF">JD276_13935</name>
</gene>
<reference evidence="10" key="1">
    <citation type="submission" date="2020-12" db="EMBL/GenBank/DDBJ databases">
        <title>Leucobacter sp. CAS1, isolated from Chromium sludge.</title>
        <authorList>
            <person name="Xu Z."/>
        </authorList>
    </citation>
    <scope>NUCLEOTIDE SEQUENCE</scope>
    <source>
        <strain evidence="10">CSA1</strain>
    </source>
</reference>
<evidence type="ECO:0000256" key="7">
    <source>
        <dbReference type="ARBA" id="ARBA00023136"/>
    </source>
</evidence>
<evidence type="ECO:0000256" key="6">
    <source>
        <dbReference type="ARBA" id="ARBA00022989"/>
    </source>
</evidence>
<dbReference type="Pfam" id="PF00528">
    <property type="entry name" value="BPD_transp_1"/>
    <property type="match status" value="1"/>
</dbReference>
<dbReference type="CDD" id="cd06261">
    <property type="entry name" value="TM_PBP2"/>
    <property type="match status" value="1"/>
</dbReference>
<feature type="transmembrane region" description="Helical" evidence="8">
    <location>
        <begin position="248"/>
        <end position="269"/>
    </location>
</feature>
<name>A0A934Q9R5_9MICO</name>
<dbReference type="Proteomes" id="UP000608530">
    <property type="component" value="Unassembled WGS sequence"/>
</dbReference>
<evidence type="ECO:0000256" key="1">
    <source>
        <dbReference type="ARBA" id="ARBA00004651"/>
    </source>
</evidence>
<dbReference type="SUPFAM" id="SSF161098">
    <property type="entry name" value="MetI-like"/>
    <property type="match status" value="1"/>
</dbReference>
<dbReference type="EMBL" id="JAEHOH010000021">
    <property type="protein sequence ID" value="MBK0420133.1"/>
    <property type="molecule type" value="Genomic_DNA"/>
</dbReference>
<keyword evidence="5 8" id="KW-0812">Transmembrane</keyword>
<protein>
    <submittedName>
        <fullName evidence="10">ABC transporter permease</fullName>
    </submittedName>
</protein>
<evidence type="ECO:0000313" key="11">
    <source>
        <dbReference type="Proteomes" id="UP000608530"/>
    </source>
</evidence>
<comment type="caution">
    <text evidence="10">The sequence shown here is derived from an EMBL/GenBank/DDBJ whole genome shotgun (WGS) entry which is preliminary data.</text>
</comment>
<feature type="transmembrane region" description="Helical" evidence="8">
    <location>
        <begin position="64"/>
        <end position="88"/>
    </location>
</feature>
<dbReference type="PANTHER" id="PTHR42929:SF5">
    <property type="entry name" value="ABC TRANSPORTER PERMEASE PROTEIN"/>
    <property type="match status" value="1"/>
</dbReference>
<keyword evidence="6 8" id="KW-1133">Transmembrane helix</keyword>
<evidence type="ECO:0000256" key="2">
    <source>
        <dbReference type="ARBA" id="ARBA00007069"/>
    </source>
</evidence>
<comment type="similarity">
    <text evidence="2">Belongs to the binding-protein-dependent transport system permease family. CysTW subfamily.</text>
</comment>
<keyword evidence="11" id="KW-1185">Reference proteome</keyword>
<dbReference type="InterPro" id="IPR035906">
    <property type="entry name" value="MetI-like_sf"/>
</dbReference>
<evidence type="ECO:0000256" key="8">
    <source>
        <dbReference type="RuleBase" id="RU363032"/>
    </source>
</evidence>
<evidence type="ECO:0000256" key="5">
    <source>
        <dbReference type="ARBA" id="ARBA00022692"/>
    </source>
</evidence>
<dbReference type="AlphaFoldDB" id="A0A934Q9R5"/>
<proteinExistence type="inferred from homology"/>